<comment type="caution">
    <text evidence="1">The sequence shown here is derived from an EMBL/GenBank/DDBJ whole genome shotgun (WGS) entry which is preliminary data.</text>
</comment>
<reference evidence="1" key="1">
    <citation type="submission" date="2022-07" db="EMBL/GenBank/DDBJ databases">
        <title>Chromosome-level genome of Muraenolepis orangiensis.</title>
        <authorList>
            <person name="Kim J."/>
        </authorList>
    </citation>
    <scope>NUCLEOTIDE SEQUENCE</scope>
    <source>
        <strain evidence="1">KU_S4_2022</strain>
        <tissue evidence="1">Muscle</tissue>
    </source>
</reference>
<proteinExistence type="predicted"/>
<accession>A0A9Q0INZ0</accession>
<gene>
    <name evidence="1" type="ORF">NHX12_027545</name>
</gene>
<protein>
    <submittedName>
        <fullName evidence="1">Uncharacterized protein</fullName>
    </submittedName>
</protein>
<evidence type="ECO:0000313" key="1">
    <source>
        <dbReference type="EMBL" id="KAJ3605499.1"/>
    </source>
</evidence>
<dbReference type="OrthoDB" id="442428at2759"/>
<dbReference type="EMBL" id="JANIIK010000043">
    <property type="protein sequence ID" value="KAJ3605499.1"/>
    <property type="molecule type" value="Genomic_DNA"/>
</dbReference>
<keyword evidence="2" id="KW-1185">Reference proteome</keyword>
<organism evidence="1 2">
    <name type="scientific">Muraenolepis orangiensis</name>
    <name type="common">Patagonian moray cod</name>
    <dbReference type="NCBI Taxonomy" id="630683"/>
    <lineage>
        <taxon>Eukaryota</taxon>
        <taxon>Metazoa</taxon>
        <taxon>Chordata</taxon>
        <taxon>Craniata</taxon>
        <taxon>Vertebrata</taxon>
        <taxon>Euteleostomi</taxon>
        <taxon>Actinopterygii</taxon>
        <taxon>Neopterygii</taxon>
        <taxon>Teleostei</taxon>
        <taxon>Neoteleostei</taxon>
        <taxon>Acanthomorphata</taxon>
        <taxon>Zeiogadaria</taxon>
        <taxon>Gadariae</taxon>
        <taxon>Gadiformes</taxon>
        <taxon>Muraenolepidoidei</taxon>
        <taxon>Muraenolepididae</taxon>
        <taxon>Muraenolepis</taxon>
    </lineage>
</organism>
<sequence>MRVTQYWEGYYMGPDLVPHFIQYQSSQTSRELMLRQRGDLSEALGQGHVAWAMLKLGLSWRVLRSQLGTSTQDGMLNYREWVQELVFTEPTPEIMHFSPMLGDKTTMFSISRPSRCK</sequence>
<evidence type="ECO:0000313" key="2">
    <source>
        <dbReference type="Proteomes" id="UP001148018"/>
    </source>
</evidence>
<dbReference type="Proteomes" id="UP001148018">
    <property type="component" value="Unassembled WGS sequence"/>
</dbReference>
<dbReference type="AlphaFoldDB" id="A0A9Q0INZ0"/>
<name>A0A9Q0INZ0_9TELE</name>